<comment type="caution">
    <text evidence="6">The sequence shown here is derived from an EMBL/GenBank/DDBJ whole genome shotgun (WGS) entry which is preliminary data.</text>
</comment>
<dbReference type="Pfam" id="PF09758">
    <property type="entry name" value="FPL"/>
    <property type="match status" value="1"/>
</dbReference>
<comment type="similarity">
    <text evidence="1">Belongs to the CLEC16A/gop-1 family.</text>
</comment>
<proteinExistence type="inferred from homology"/>
<dbReference type="PANTHER" id="PTHR21481:SF0">
    <property type="entry name" value="PROTEIN CLEC16A"/>
    <property type="match status" value="1"/>
</dbReference>
<dbReference type="InterPro" id="IPR045820">
    <property type="entry name" value="CLEC16A/TT9_C"/>
</dbReference>
<evidence type="ECO:0000259" key="5">
    <source>
        <dbReference type="Pfam" id="PF19439"/>
    </source>
</evidence>
<dbReference type="GO" id="GO:0005770">
    <property type="term" value="C:late endosome"/>
    <property type="evidence" value="ECO:0007669"/>
    <property type="project" value="TreeGrafter"/>
</dbReference>
<organism evidence="6 7">
    <name type="scientific">Smittium simulii</name>
    <dbReference type="NCBI Taxonomy" id="133385"/>
    <lineage>
        <taxon>Eukaryota</taxon>
        <taxon>Fungi</taxon>
        <taxon>Fungi incertae sedis</taxon>
        <taxon>Zoopagomycota</taxon>
        <taxon>Kickxellomycotina</taxon>
        <taxon>Harpellomycetes</taxon>
        <taxon>Harpellales</taxon>
        <taxon>Legeriomycetaceae</taxon>
        <taxon>Smittium</taxon>
    </lineage>
</organism>
<evidence type="ECO:0000313" key="7">
    <source>
        <dbReference type="Proteomes" id="UP000245383"/>
    </source>
</evidence>
<accession>A0A2T9Y4M8</accession>
<feature type="region of interest" description="Disordered" evidence="3">
    <location>
        <begin position="721"/>
        <end position="746"/>
    </location>
</feature>
<reference evidence="6 7" key="1">
    <citation type="journal article" date="2018" name="MBio">
        <title>Comparative Genomics Reveals the Core Gene Toolbox for the Fungus-Insect Symbiosis.</title>
        <authorList>
            <person name="Wang Y."/>
            <person name="Stata M."/>
            <person name="Wang W."/>
            <person name="Stajich J.E."/>
            <person name="White M.M."/>
            <person name="Moncalvo J.M."/>
        </authorList>
    </citation>
    <scope>NUCLEOTIDE SEQUENCE [LARGE SCALE GENOMIC DNA]</scope>
    <source>
        <strain evidence="6 7">SWE-8-4</strain>
    </source>
</reference>
<name>A0A2T9Y4M8_9FUNG</name>
<dbReference type="InterPro" id="IPR039272">
    <property type="entry name" value="CLEC16A/TT9"/>
</dbReference>
<dbReference type="OrthoDB" id="294052at2759"/>
<evidence type="ECO:0000256" key="2">
    <source>
        <dbReference type="ARBA" id="ARBA00023006"/>
    </source>
</evidence>
<dbReference type="Proteomes" id="UP000245383">
    <property type="component" value="Unassembled WGS sequence"/>
</dbReference>
<dbReference type="GO" id="GO:0007034">
    <property type="term" value="P:vacuolar transport"/>
    <property type="evidence" value="ECO:0007669"/>
    <property type="project" value="TreeGrafter"/>
</dbReference>
<dbReference type="GO" id="GO:0005794">
    <property type="term" value="C:Golgi apparatus"/>
    <property type="evidence" value="ECO:0007669"/>
    <property type="project" value="TreeGrafter"/>
</dbReference>
<keyword evidence="2" id="KW-0072">Autophagy</keyword>
<dbReference type="STRING" id="133385.A0A2T9Y4M8"/>
<sequence>MHRPVFQLNPWLASFGAFFFKDQKLERFGIMDNSCNISEKGLAQNIILISNSLKALRYTKRRRLILIEVIRQTAELVLQVNQKFPQLSNNLIQNQVHLLLVKLLQTQKSSQQVVTQILQTLNIIINDAHDSNFNSNFLLSGALNMIISTAIDLDDDEILAYYVSLLKSTSFLITRDNINCFVEKKTVDNTWIHKFISSCDDTTCFFTHILRKIREKHDDVIRLVLDNPVPNDIVVEQIDNAFDDHIELLLFLNDIFNLRATYINKKLTYLFYQRLTMLTYCKFIDLGSNKDAIHTQRIAMTVSITFLTQTFFTIKYMPLLEQLTIILFYAKTNTPTQLLSDLGIYGKAFFDFKSPFNTLEVNSDLFVLPFMCLCFTIMKNPLIDPSVLKITTIQNNSNTPIESILLAGLILERLLVDISDSNSVKEIKVALLERYLESITTSIKKLLYDGDLQLRNISKVTSINFDQVNIDKLFSWIFCNGKKIFYYNKESQPSHEYKSALENQFILSEFAYNRIQKKSILLKKLIVKMIQLQKTIFSIKQNSSFEDSLSKWKNFNCCGSVKPFLKGQYLFISQDIMTPILHFNDYNQVELNGVFRKINTLQPNSASPINSSNPKKSNILDLSYFFIYQDRYFIILKKISSFNNYDSSNLFNVAKSEITNLARNFFYDHSSSSKKNDDNAAGAFNDDIDKKCGVFCISVILDLVDLIIFPHYMDNIETHTQHVDNSDSDTNGKPKSSSNKIHDDSAFITNSNNKNLDELTQLKYIESIKKCRYTNTKSTVAHGFSISLLSLSASKELLNEKLDNICSNSKNESDNNCTAESKFLTLWFENQQLASFFYNTLCNFKFLCRQNEVLRVIKIL</sequence>
<keyword evidence="7" id="KW-1185">Reference proteome</keyword>
<protein>
    <submittedName>
        <fullName evidence="6">Uncharacterized protein</fullName>
    </submittedName>
</protein>
<dbReference type="PANTHER" id="PTHR21481">
    <property type="entry name" value="PROTEIN CLEC16A"/>
    <property type="match status" value="1"/>
</dbReference>
<dbReference type="InterPro" id="IPR019155">
    <property type="entry name" value="CLEC16A/TT9_N"/>
</dbReference>
<feature type="compositionally biased region" description="Polar residues" evidence="3">
    <location>
        <begin position="728"/>
        <end position="739"/>
    </location>
</feature>
<evidence type="ECO:0000313" key="6">
    <source>
        <dbReference type="EMBL" id="PVU87263.1"/>
    </source>
</evidence>
<dbReference type="EMBL" id="MBFR01000525">
    <property type="protein sequence ID" value="PVU87263.1"/>
    <property type="molecule type" value="Genomic_DNA"/>
</dbReference>
<gene>
    <name evidence="6" type="ORF">BB561_006406</name>
</gene>
<dbReference type="GO" id="GO:0016197">
    <property type="term" value="P:endosomal transport"/>
    <property type="evidence" value="ECO:0007669"/>
    <property type="project" value="TreeGrafter"/>
</dbReference>
<dbReference type="AlphaFoldDB" id="A0A2T9Y4M8"/>
<dbReference type="GO" id="GO:1901096">
    <property type="term" value="P:regulation of autophagosome maturation"/>
    <property type="evidence" value="ECO:0007669"/>
    <property type="project" value="TreeGrafter"/>
</dbReference>
<dbReference type="Pfam" id="PF19439">
    <property type="entry name" value="CLEC16A_C"/>
    <property type="match status" value="1"/>
</dbReference>
<feature type="domain" description="CLEC16A/TT9 C-terminal" evidence="5">
    <location>
        <begin position="242"/>
        <end position="325"/>
    </location>
</feature>
<dbReference type="GO" id="GO:0006914">
    <property type="term" value="P:autophagy"/>
    <property type="evidence" value="ECO:0007669"/>
    <property type="project" value="UniProtKB-KW"/>
</dbReference>
<evidence type="ECO:0000256" key="1">
    <source>
        <dbReference type="ARBA" id="ARBA00006441"/>
    </source>
</evidence>
<evidence type="ECO:0000259" key="4">
    <source>
        <dbReference type="Pfam" id="PF09758"/>
    </source>
</evidence>
<feature type="domain" description="FPL" evidence="4">
    <location>
        <begin position="70"/>
        <end position="187"/>
    </location>
</feature>
<evidence type="ECO:0000256" key="3">
    <source>
        <dbReference type="SAM" id="MobiDB-lite"/>
    </source>
</evidence>